<organism evidence="2 3">
    <name type="scientific">Cerrena zonata</name>
    <dbReference type="NCBI Taxonomy" id="2478898"/>
    <lineage>
        <taxon>Eukaryota</taxon>
        <taxon>Fungi</taxon>
        <taxon>Dikarya</taxon>
        <taxon>Basidiomycota</taxon>
        <taxon>Agaricomycotina</taxon>
        <taxon>Agaricomycetes</taxon>
        <taxon>Polyporales</taxon>
        <taxon>Cerrenaceae</taxon>
        <taxon>Cerrena</taxon>
    </lineage>
</organism>
<dbReference type="SUPFAM" id="SSF48403">
    <property type="entry name" value="Ankyrin repeat"/>
    <property type="match status" value="1"/>
</dbReference>
<dbReference type="PROSITE" id="PS50088">
    <property type="entry name" value="ANK_REPEAT"/>
    <property type="match status" value="1"/>
</dbReference>
<keyword evidence="3" id="KW-1185">Reference proteome</keyword>
<evidence type="ECO:0000313" key="3">
    <source>
        <dbReference type="Proteomes" id="UP001385951"/>
    </source>
</evidence>
<dbReference type="SMART" id="SM00248">
    <property type="entry name" value="ANK"/>
    <property type="match status" value="1"/>
</dbReference>
<protein>
    <submittedName>
        <fullName evidence="2">Uncharacterized protein</fullName>
    </submittedName>
</protein>
<comment type="caution">
    <text evidence="2">The sequence shown here is derived from an EMBL/GenBank/DDBJ whole genome shotgun (WGS) entry which is preliminary data.</text>
</comment>
<dbReference type="InterPro" id="IPR002110">
    <property type="entry name" value="Ankyrin_rpt"/>
</dbReference>
<dbReference type="InterPro" id="IPR036770">
    <property type="entry name" value="Ankyrin_rpt-contain_sf"/>
</dbReference>
<dbReference type="EMBL" id="JASBNA010000004">
    <property type="protein sequence ID" value="KAK7692773.1"/>
    <property type="molecule type" value="Genomic_DNA"/>
</dbReference>
<name>A0AAW0GGQ6_9APHY</name>
<feature type="repeat" description="ANK" evidence="1">
    <location>
        <begin position="54"/>
        <end position="86"/>
    </location>
</feature>
<dbReference type="AlphaFoldDB" id="A0AAW0GGQ6"/>
<keyword evidence="1" id="KW-0040">ANK repeat</keyword>
<proteinExistence type="predicted"/>
<evidence type="ECO:0000313" key="2">
    <source>
        <dbReference type="EMBL" id="KAK7692773.1"/>
    </source>
</evidence>
<dbReference type="Gene3D" id="1.25.40.20">
    <property type="entry name" value="Ankyrin repeat-containing domain"/>
    <property type="match status" value="1"/>
</dbReference>
<gene>
    <name evidence="2" type="ORF">QCA50_004406</name>
</gene>
<evidence type="ECO:0000256" key="1">
    <source>
        <dbReference type="PROSITE-ProRule" id="PRU00023"/>
    </source>
</evidence>
<dbReference type="Pfam" id="PF00023">
    <property type="entry name" value="Ank"/>
    <property type="match status" value="1"/>
</dbReference>
<accession>A0AAW0GGQ6</accession>
<dbReference type="Proteomes" id="UP001385951">
    <property type="component" value="Unassembled WGS sequence"/>
</dbReference>
<dbReference type="PROSITE" id="PS50297">
    <property type="entry name" value="ANK_REP_REGION"/>
    <property type="match status" value="1"/>
</dbReference>
<reference evidence="2 3" key="1">
    <citation type="submission" date="2022-09" db="EMBL/GenBank/DDBJ databases">
        <authorList>
            <person name="Palmer J.M."/>
        </authorList>
    </citation>
    <scope>NUCLEOTIDE SEQUENCE [LARGE SCALE GENOMIC DNA]</scope>
    <source>
        <strain evidence="2 3">DSM 7382</strain>
    </source>
</reference>
<sequence>MDSIDFSSPLAEEALNQLTEQGFDLISSILDRAPFQDIVNKIKEGAPVWFQDDEGLSPLHAAAYTENAELVKYLLEEGAVWNAVQEMLLYL</sequence>